<keyword evidence="6" id="KW-0547">Nucleotide-binding</keyword>
<dbReference type="InterPro" id="IPR003661">
    <property type="entry name" value="HisK_dim/P_dom"/>
</dbReference>
<dbReference type="Gene3D" id="1.10.287.130">
    <property type="match status" value="1"/>
</dbReference>
<dbReference type="SMART" id="SM00388">
    <property type="entry name" value="HisKA"/>
    <property type="match status" value="1"/>
</dbReference>
<evidence type="ECO:0000313" key="14">
    <source>
        <dbReference type="Proteomes" id="UP000637695"/>
    </source>
</evidence>
<dbReference type="Gene3D" id="3.30.565.10">
    <property type="entry name" value="Histidine kinase-like ATPase, C-terminal domain"/>
    <property type="match status" value="1"/>
</dbReference>
<dbReference type="InterPro" id="IPR036097">
    <property type="entry name" value="HisK_dim/P_sf"/>
</dbReference>
<evidence type="ECO:0000313" key="13">
    <source>
        <dbReference type="EMBL" id="GGJ08628.1"/>
    </source>
</evidence>
<evidence type="ECO:0000256" key="6">
    <source>
        <dbReference type="ARBA" id="ARBA00022741"/>
    </source>
</evidence>
<evidence type="ECO:0000256" key="8">
    <source>
        <dbReference type="ARBA" id="ARBA00022840"/>
    </source>
</evidence>
<comment type="caution">
    <text evidence="13">The sequence shown here is derived from an EMBL/GenBank/DDBJ whole genome shotgun (WGS) entry which is preliminary data.</text>
</comment>
<accession>A0A917KDP8</accession>
<keyword evidence="9" id="KW-0902">Two-component regulatory system</keyword>
<proteinExistence type="predicted"/>
<feature type="transmembrane region" description="Helical" evidence="11">
    <location>
        <begin position="149"/>
        <end position="172"/>
    </location>
</feature>
<evidence type="ECO:0000256" key="3">
    <source>
        <dbReference type="ARBA" id="ARBA00012438"/>
    </source>
</evidence>
<dbReference type="FunFam" id="3.30.565.10:FF:000006">
    <property type="entry name" value="Sensor histidine kinase WalK"/>
    <property type="match status" value="1"/>
</dbReference>
<comment type="subcellular location">
    <subcellularLocation>
        <location evidence="2">Cell membrane</location>
        <topology evidence="2">Multi-pass membrane protein</topology>
    </subcellularLocation>
</comment>
<evidence type="ECO:0000256" key="7">
    <source>
        <dbReference type="ARBA" id="ARBA00022777"/>
    </source>
</evidence>
<keyword evidence="5" id="KW-0808">Transferase</keyword>
<evidence type="ECO:0000256" key="5">
    <source>
        <dbReference type="ARBA" id="ARBA00022679"/>
    </source>
</evidence>
<keyword evidence="11" id="KW-0812">Transmembrane</keyword>
<dbReference type="CDD" id="cd00075">
    <property type="entry name" value="HATPase"/>
    <property type="match status" value="1"/>
</dbReference>
<dbReference type="SMART" id="SM00387">
    <property type="entry name" value="HATPase_c"/>
    <property type="match status" value="1"/>
</dbReference>
<evidence type="ECO:0000256" key="1">
    <source>
        <dbReference type="ARBA" id="ARBA00000085"/>
    </source>
</evidence>
<dbReference type="GO" id="GO:0005524">
    <property type="term" value="F:ATP binding"/>
    <property type="evidence" value="ECO:0007669"/>
    <property type="project" value="UniProtKB-KW"/>
</dbReference>
<comment type="catalytic activity">
    <reaction evidence="1">
        <text>ATP + protein L-histidine = ADP + protein N-phospho-L-histidine.</text>
        <dbReference type="EC" id="2.7.13.3"/>
    </reaction>
</comment>
<dbReference type="GO" id="GO:0005886">
    <property type="term" value="C:plasma membrane"/>
    <property type="evidence" value="ECO:0007669"/>
    <property type="project" value="UniProtKB-SubCell"/>
</dbReference>
<dbReference type="SUPFAM" id="SSF47384">
    <property type="entry name" value="Homodimeric domain of signal transducing histidine kinase"/>
    <property type="match status" value="1"/>
</dbReference>
<name>A0A917KDP8_9BACL</name>
<dbReference type="GO" id="GO:0000155">
    <property type="term" value="F:phosphorelay sensor kinase activity"/>
    <property type="evidence" value="ECO:0007669"/>
    <property type="project" value="InterPro"/>
</dbReference>
<dbReference type="SUPFAM" id="SSF55874">
    <property type="entry name" value="ATPase domain of HSP90 chaperone/DNA topoisomerase II/histidine kinase"/>
    <property type="match status" value="1"/>
</dbReference>
<dbReference type="InterPro" id="IPR005467">
    <property type="entry name" value="His_kinase_dom"/>
</dbReference>
<evidence type="ECO:0000256" key="9">
    <source>
        <dbReference type="ARBA" id="ARBA00023012"/>
    </source>
</evidence>
<dbReference type="EMBL" id="BMOY01000026">
    <property type="protein sequence ID" value="GGJ08628.1"/>
    <property type="molecule type" value="Genomic_DNA"/>
</dbReference>
<protein>
    <recommendedName>
        <fullName evidence="3">histidine kinase</fullName>
        <ecNumber evidence="3">2.7.13.3</ecNumber>
    </recommendedName>
</protein>
<dbReference type="EC" id="2.7.13.3" evidence="3"/>
<dbReference type="InterPro" id="IPR003594">
    <property type="entry name" value="HATPase_dom"/>
</dbReference>
<evidence type="ECO:0000256" key="4">
    <source>
        <dbReference type="ARBA" id="ARBA00022553"/>
    </source>
</evidence>
<feature type="domain" description="Histidine kinase" evidence="12">
    <location>
        <begin position="192"/>
        <end position="408"/>
    </location>
</feature>
<gene>
    <name evidence="13" type="ORF">GCM10010885_17180</name>
</gene>
<reference evidence="13" key="2">
    <citation type="submission" date="2020-09" db="EMBL/GenBank/DDBJ databases">
        <authorList>
            <person name="Sun Q."/>
            <person name="Ohkuma M."/>
        </authorList>
    </citation>
    <scope>NUCLEOTIDE SEQUENCE</scope>
    <source>
        <strain evidence="13">JCM 18487</strain>
    </source>
</reference>
<keyword evidence="7 13" id="KW-0418">Kinase</keyword>
<keyword evidence="11" id="KW-1133">Transmembrane helix</keyword>
<dbReference type="PANTHER" id="PTHR43711:SF1">
    <property type="entry name" value="HISTIDINE KINASE 1"/>
    <property type="match status" value="1"/>
</dbReference>
<organism evidence="13 14">
    <name type="scientific">Alicyclobacillus cellulosilyticus</name>
    <dbReference type="NCBI Taxonomy" id="1003997"/>
    <lineage>
        <taxon>Bacteria</taxon>
        <taxon>Bacillati</taxon>
        <taxon>Bacillota</taxon>
        <taxon>Bacilli</taxon>
        <taxon>Bacillales</taxon>
        <taxon>Alicyclobacillaceae</taxon>
        <taxon>Alicyclobacillus</taxon>
    </lineage>
</organism>
<sequence length="408" mass="44551">MFQRVRVRLTLLSVAIFICLYAVSSLAVYAIVRHVVLQSIDARLDIVVRQILHRNAPFVLSNLPMGIYGMVGTPNQVISNLPDDLFNAISPFVTAHAGVHPWAATFNAGGDQVYRLIYEPELADPFFGTIQYVVVVGNIARELSVLQRLLHVLALVGGAGVLISTLAGFLFAERALKPIRTAWQRQLDFVADASHELRTPLAVIQSNLNIVMEHSHETVLDNMEWLNNAHSEARRLSRLVEDLLTLARSDSGAAPLSVSALNLGDLVRRVGELFEPVAAARGLTLQVEAPDLTIEGDPDRLHQLLVILLDNACKFTPAGGRVTVRLTRSRHQAVIQVQDTGIGIPEADLPHIFERFYRADKARARTASAGAGLGLSIARWIVDAHQGKIQVASREGEGTTVTVQLPAP</sequence>
<keyword evidence="4" id="KW-0597">Phosphoprotein</keyword>
<dbReference type="RefSeq" id="WP_188882453.1">
    <property type="nucleotide sequence ID" value="NZ_BMOY01000026.1"/>
</dbReference>
<dbReference type="Pfam" id="PF00512">
    <property type="entry name" value="HisKA"/>
    <property type="match status" value="1"/>
</dbReference>
<keyword evidence="10 11" id="KW-0472">Membrane</keyword>
<keyword evidence="14" id="KW-1185">Reference proteome</keyword>
<keyword evidence="8" id="KW-0067">ATP-binding</keyword>
<dbReference type="AlphaFoldDB" id="A0A917KDP8"/>
<dbReference type="PANTHER" id="PTHR43711">
    <property type="entry name" value="TWO-COMPONENT HISTIDINE KINASE"/>
    <property type="match status" value="1"/>
</dbReference>
<dbReference type="PROSITE" id="PS50109">
    <property type="entry name" value="HIS_KIN"/>
    <property type="match status" value="1"/>
</dbReference>
<dbReference type="PRINTS" id="PR00344">
    <property type="entry name" value="BCTRLSENSOR"/>
</dbReference>
<evidence type="ECO:0000256" key="11">
    <source>
        <dbReference type="SAM" id="Phobius"/>
    </source>
</evidence>
<dbReference type="InterPro" id="IPR036890">
    <property type="entry name" value="HATPase_C_sf"/>
</dbReference>
<dbReference type="InterPro" id="IPR004358">
    <property type="entry name" value="Sig_transdc_His_kin-like_C"/>
</dbReference>
<evidence type="ECO:0000259" key="12">
    <source>
        <dbReference type="PROSITE" id="PS50109"/>
    </source>
</evidence>
<evidence type="ECO:0000256" key="10">
    <source>
        <dbReference type="ARBA" id="ARBA00023136"/>
    </source>
</evidence>
<dbReference type="Pfam" id="PF02518">
    <property type="entry name" value="HATPase_c"/>
    <property type="match status" value="1"/>
</dbReference>
<evidence type="ECO:0000256" key="2">
    <source>
        <dbReference type="ARBA" id="ARBA00004651"/>
    </source>
</evidence>
<dbReference type="Proteomes" id="UP000637695">
    <property type="component" value="Unassembled WGS sequence"/>
</dbReference>
<dbReference type="InterPro" id="IPR050736">
    <property type="entry name" value="Sensor_HK_Regulatory"/>
</dbReference>
<reference evidence="13" key="1">
    <citation type="journal article" date="2014" name="Int. J. Syst. Evol. Microbiol.">
        <title>Complete genome sequence of Corynebacterium casei LMG S-19264T (=DSM 44701T), isolated from a smear-ripened cheese.</title>
        <authorList>
            <consortium name="US DOE Joint Genome Institute (JGI-PGF)"/>
            <person name="Walter F."/>
            <person name="Albersmeier A."/>
            <person name="Kalinowski J."/>
            <person name="Ruckert C."/>
        </authorList>
    </citation>
    <scope>NUCLEOTIDE SEQUENCE</scope>
    <source>
        <strain evidence="13">JCM 18487</strain>
    </source>
</reference>
<dbReference type="CDD" id="cd00082">
    <property type="entry name" value="HisKA"/>
    <property type="match status" value="1"/>
</dbReference>
<dbReference type="FunFam" id="1.10.287.130:FF:000001">
    <property type="entry name" value="Two-component sensor histidine kinase"/>
    <property type="match status" value="1"/>
</dbReference>